<reference evidence="4" key="1">
    <citation type="submission" date="2019-06" db="EMBL/GenBank/DDBJ databases">
        <title>Complete genome sequence of Methylogaea oryzae strain JCM16910.</title>
        <authorList>
            <person name="Asakawa S."/>
        </authorList>
    </citation>
    <scope>NUCLEOTIDE SEQUENCE</scope>
    <source>
        <strain evidence="4">E10</strain>
    </source>
</reference>
<dbReference type="Pfam" id="PF00768">
    <property type="entry name" value="Peptidase_S11"/>
    <property type="match status" value="1"/>
</dbReference>
<dbReference type="PANTHER" id="PTHR21581">
    <property type="entry name" value="D-ALANYL-D-ALANINE CARBOXYPEPTIDASE"/>
    <property type="match status" value="1"/>
</dbReference>
<dbReference type="KEGG" id="moz:MoryE10_04410"/>
<keyword evidence="4" id="KW-0121">Carboxypeptidase</keyword>
<accession>A0A8D4VNZ4</accession>
<feature type="chain" id="PRO_5033997664" evidence="2">
    <location>
        <begin position="24"/>
        <end position="430"/>
    </location>
</feature>
<dbReference type="GO" id="GO:0009002">
    <property type="term" value="F:serine-type D-Ala-D-Ala carboxypeptidase activity"/>
    <property type="evidence" value="ECO:0007669"/>
    <property type="project" value="InterPro"/>
</dbReference>
<evidence type="ECO:0000259" key="3">
    <source>
        <dbReference type="Pfam" id="PF00768"/>
    </source>
</evidence>
<keyword evidence="5" id="KW-1185">Reference proteome</keyword>
<sequence length="430" mass="45095">MVRALALILLGTGLLLPVPSALAAPNYQAALVVDAESAGVLYEKDGGALWFPASLTKMMTVYLTFDAMAKGKLAPTDMLQASPHAASQRGTTLGLKAGDKLSVDTAIRSLIVRSANDVAVVLAERVGGTESAFATLMTDTARQLGMAHTIYRNATGLPNMEQVTTARDMAILARALLTRFANYYPYFSGRSVNYKGRELPSYNGLLSSYVGADGMKTGFTCAAGFNIVASAKRAGRRLIGVLLGSTSRVERAGTISYLLNQGFAAQSAAARPNLYELFKNTAMTLLKRPQPLDVDACNSDGADNGATTAQSAAPSQPQQAQAPSQHFNGWGAVIGEFRAADEPGVVLEKFKARWPGDLANGRARVVTHLGQGAAGHNLVITGITKDQASAICSRQAWPSRAHCVTVNPTANIRGISVAGGARKTAVIGAP</sequence>
<feature type="signal peptide" evidence="2">
    <location>
        <begin position="1"/>
        <end position="23"/>
    </location>
</feature>
<dbReference type="GO" id="GO:0006508">
    <property type="term" value="P:proteolysis"/>
    <property type="evidence" value="ECO:0007669"/>
    <property type="project" value="InterPro"/>
</dbReference>
<evidence type="ECO:0000313" key="5">
    <source>
        <dbReference type="Proteomes" id="UP000824988"/>
    </source>
</evidence>
<gene>
    <name evidence="4" type="ORF">MoryE10_04410</name>
</gene>
<protein>
    <submittedName>
        <fullName evidence="4">D-alanyl-D-alanine carboxypeptidase</fullName>
    </submittedName>
</protein>
<organism evidence="4 5">
    <name type="scientific">Methylogaea oryzae</name>
    <dbReference type="NCBI Taxonomy" id="1295382"/>
    <lineage>
        <taxon>Bacteria</taxon>
        <taxon>Pseudomonadati</taxon>
        <taxon>Pseudomonadota</taxon>
        <taxon>Gammaproteobacteria</taxon>
        <taxon>Methylococcales</taxon>
        <taxon>Methylococcaceae</taxon>
        <taxon>Methylogaea</taxon>
    </lineage>
</organism>
<keyword evidence="4" id="KW-0645">Protease</keyword>
<dbReference type="AlphaFoldDB" id="A0A8D4VNZ4"/>
<dbReference type="PANTHER" id="PTHR21581:SF6">
    <property type="entry name" value="TRAFFICKING PROTEIN PARTICLE COMPLEX SUBUNIT 12"/>
    <property type="match status" value="1"/>
</dbReference>
<dbReference type="InterPro" id="IPR001967">
    <property type="entry name" value="Peptidase_S11_N"/>
</dbReference>
<name>A0A8D4VNZ4_9GAMM</name>
<dbReference type="EMBL" id="AP019782">
    <property type="protein sequence ID" value="BBL69835.1"/>
    <property type="molecule type" value="Genomic_DNA"/>
</dbReference>
<keyword evidence="2" id="KW-0732">Signal</keyword>
<keyword evidence="4" id="KW-0378">Hydrolase</keyword>
<evidence type="ECO:0000256" key="1">
    <source>
        <dbReference type="SAM" id="MobiDB-lite"/>
    </source>
</evidence>
<feature type="domain" description="Peptidase S11 D-alanyl-D-alanine carboxypeptidase A N-terminal" evidence="3">
    <location>
        <begin position="28"/>
        <end position="245"/>
    </location>
</feature>
<dbReference type="Proteomes" id="UP000824988">
    <property type="component" value="Chromosome"/>
</dbReference>
<feature type="compositionally biased region" description="Low complexity" evidence="1">
    <location>
        <begin position="306"/>
        <end position="324"/>
    </location>
</feature>
<proteinExistence type="predicted"/>
<feature type="region of interest" description="Disordered" evidence="1">
    <location>
        <begin position="294"/>
        <end position="324"/>
    </location>
</feature>
<evidence type="ECO:0000313" key="4">
    <source>
        <dbReference type="EMBL" id="BBL69835.1"/>
    </source>
</evidence>
<evidence type="ECO:0000256" key="2">
    <source>
        <dbReference type="SAM" id="SignalP"/>
    </source>
</evidence>